<organism evidence="1">
    <name type="scientific">Burkholderia cenocepacia</name>
    <dbReference type="NCBI Taxonomy" id="95486"/>
    <lineage>
        <taxon>Bacteria</taxon>
        <taxon>Pseudomonadati</taxon>
        <taxon>Pseudomonadota</taxon>
        <taxon>Betaproteobacteria</taxon>
        <taxon>Burkholderiales</taxon>
        <taxon>Burkholderiaceae</taxon>
        <taxon>Burkholderia</taxon>
        <taxon>Burkholderia cepacia complex</taxon>
    </lineage>
</organism>
<protein>
    <submittedName>
        <fullName evidence="1">Uncharacterized protein</fullName>
    </submittedName>
</protein>
<gene>
    <name evidence="1" type="ORF">GFJ35_13115</name>
</gene>
<reference evidence="1" key="1">
    <citation type="submission" date="2019-11" db="EMBL/GenBank/DDBJ databases">
        <title>Burkholderia cenocepacia CF.</title>
        <authorList>
            <person name="Vianna E.F."/>
            <person name="Marques E.A."/>
            <person name="Albano R.M."/>
            <person name="Leao R.S."/>
        </authorList>
    </citation>
    <scope>NUCLEOTIDE SEQUENCE</scope>
    <source>
        <strain evidence="1">MS-2140</strain>
    </source>
</reference>
<comment type="caution">
    <text evidence="1">The sequence shown here is derived from an EMBL/GenBank/DDBJ whole genome shotgun (WGS) entry which is preliminary data.</text>
</comment>
<evidence type="ECO:0000313" key="1">
    <source>
        <dbReference type="EMBL" id="NDV73017.1"/>
    </source>
</evidence>
<dbReference type="AlphaFoldDB" id="A0A6B2MF90"/>
<dbReference type="EMBL" id="JAAEAM010000012">
    <property type="protein sequence ID" value="NDV73017.1"/>
    <property type="molecule type" value="Genomic_DNA"/>
</dbReference>
<name>A0A6B2MF90_9BURK</name>
<sequence length="67" mass="7722">MNQSGMEHVVSRETLLFGARAKLHACAMNRTNPAWKDFYWTMLGWVARARREIAELNNVAPEQGELF</sequence>
<dbReference type="RefSeq" id="WP_163123818.1">
    <property type="nucleotide sequence ID" value="NZ_CAJPCZ010000039.1"/>
</dbReference>
<accession>A0A6B2MF90</accession>
<proteinExistence type="predicted"/>